<evidence type="ECO:0000313" key="2">
    <source>
        <dbReference type="Proteomes" id="UP000232722"/>
    </source>
</evidence>
<comment type="caution">
    <text evidence="1">The sequence shown here is derived from an EMBL/GenBank/DDBJ whole genome shotgun (WGS) entry which is preliminary data.</text>
</comment>
<organism evidence="1 2">
    <name type="scientific">Rhizophagus irregularis</name>
    <dbReference type="NCBI Taxonomy" id="588596"/>
    <lineage>
        <taxon>Eukaryota</taxon>
        <taxon>Fungi</taxon>
        <taxon>Fungi incertae sedis</taxon>
        <taxon>Mucoromycota</taxon>
        <taxon>Glomeromycotina</taxon>
        <taxon>Glomeromycetes</taxon>
        <taxon>Glomerales</taxon>
        <taxon>Glomeraceae</taxon>
        <taxon>Rhizophagus</taxon>
    </lineage>
</organism>
<protein>
    <submittedName>
        <fullName evidence="1">Uncharacterized protein</fullName>
    </submittedName>
</protein>
<evidence type="ECO:0000313" key="1">
    <source>
        <dbReference type="EMBL" id="PKC02487.1"/>
    </source>
</evidence>
<reference evidence="1 2" key="2">
    <citation type="submission" date="2017-09" db="EMBL/GenBank/DDBJ databases">
        <title>Extensive intraspecific genome diversity in a model arbuscular mycorrhizal fungus.</title>
        <authorList>
            <person name="Chen E.C."/>
            <person name="Morin E."/>
            <person name="Beaudet D."/>
            <person name="Noel J."/>
            <person name="Ndikumana S."/>
            <person name="Charron P."/>
            <person name="St-Onge C."/>
            <person name="Giorgi J."/>
            <person name="Grigoriev I.V."/>
            <person name="Roux C."/>
            <person name="Martin F.M."/>
            <person name="Corradi N."/>
        </authorList>
    </citation>
    <scope>NUCLEOTIDE SEQUENCE [LARGE SCALE GENOMIC DNA]</scope>
    <source>
        <strain evidence="1 2">A5</strain>
    </source>
</reference>
<reference evidence="1 2" key="1">
    <citation type="submission" date="2016-04" db="EMBL/GenBank/DDBJ databases">
        <title>Genome analyses suggest a sexual origin of heterokaryosis in a supposedly ancient asexual fungus.</title>
        <authorList>
            <person name="Ropars J."/>
            <person name="Sedzielewska K."/>
            <person name="Noel J."/>
            <person name="Charron P."/>
            <person name="Farinelli L."/>
            <person name="Marton T."/>
            <person name="Kruger M."/>
            <person name="Pelin A."/>
            <person name="Brachmann A."/>
            <person name="Corradi N."/>
        </authorList>
    </citation>
    <scope>NUCLEOTIDE SEQUENCE [LARGE SCALE GENOMIC DNA]</scope>
    <source>
        <strain evidence="1 2">A5</strain>
    </source>
</reference>
<sequence length="88" mass="9994">MSSKNYGQKTCGTPPSICSDCKETSDSVKLVSSKVNKLEGITDNFYENPIKMNKNNQFSIFNNAKFTLNNAKSTLEQLRKILHIRNNY</sequence>
<gene>
    <name evidence="1" type="ORF">RhiirA5_425150</name>
</gene>
<accession>A0A2N0P6S2</accession>
<dbReference type="AlphaFoldDB" id="A0A2N0P6S2"/>
<dbReference type="Proteomes" id="UP000232722">
    <property type="component" value="Unassembled WGS sequence"/>
</dbReference>
<dbReference type="EMBL" id="LLXJ01001375">
    <property type="protein sequence ID" value="PKC02487.1"/>
    <property type="molecule type" value="Genomic_DNA"/>
</dbReference>
<name>A0A2N0P6S2_9GLOM</name>
<proteinExistence type="predicted"/>